<comment type="caution">
    <text evidence="1">The sequence shown here is derived from an EMBL/GenBank/DDBJ whole genome shotgun (WGS) entry which is preliminary data.</text>
</comment>
<keyword evidence="2" id="KW-1185">Reference proteome</keyword>
<dbReference type="Proteomes" id="UP000654345">
    <property type="component" value="Unassembled WGS sequence"/>
</dbReference>
<dbReference type="EMBL" id="BNJG01000001">
    <property type="protein sequence ID" value="GHO52477.1"/>
    <property type="molecule type" value="Genomic_DNA"/>
</dbReference>
<gene>
    <name evidence="1" type="ORF">KSB_09520</name>
</gene>
<organism evidence="1 2">
    <name type="scientific">Ktedonobacter robiniae</name>
    <dbReference type="NCBI Taxonomy" id="2778365"/>
    <lineage>
        <taxon>Bacteria</taxon>
        <taxon>Bacillati</taxon>
        <taxon>Chloroflexota</taxon>
        <taxon>Ktedonobacteria</taxon>
        <taxon>Ktedonobacterales</taxon>
        <taxon>Ktedonobacteraceae</taxon>
        <taxon>Ktedonobacter</taxon>
    </lineage>
</organism>
<sequence>MGFKHQYVHTPQNYYHVPSWVRNAHDLHIVSFRSTDVQCCLAQWGRANKCPTGVQGIVVTGCQLWAATIRANPAIGGEHV</sequence>
<reference evidence="1 2" key="1">
    <citation type="journal article" date="2021" name="Int. J. Syst. Evol. Microbiol.">
        <title>Reticulibacter mediterranei gen. nov., sp. nov., within the new family Reticulibacteraceae fam. nov., and Ktedonospora formicarum gen. nov., sp. nov., Ktedonobacter robiniae sp. nov., Dictyobacter formicarum sp. nov. and Dictyobacter arantiisoli sp. nov., belonging to the class Ktedonobacteria.</title>
        <authorList>
            <person name="Yabe S."/>
            <person name="Zheng Y."/>
            <person name="Wang C.M."/>
            <person name="Sakai Y."/>
            <person name="Abe K."/>
            <person name="Yokota A."/>
            <person name="Donadio S."/>
            <person name="Cavaletti L."/>
            <person name="Monciardini P."/>
        </authorList>
    </citation>
    <scope>NUCLEOTIDE SEQUENCE [LARGE SCALE GENOMIC DNA]</scope>
    <source>
        <strain evidence="1 2">SOSP1-30</strain>
    </source>
</reference>
<accession>A0ABQ3UID8</accession>
<evidence type="ECO:0000313" key="2">
    <source>
        <dbReference type="Proteomes" id="UP000654345"/>
    </source>
</evidence>
<proteinExistence type="predicted"/>
<name>A0ABQ3UID8_9CHLR</name>
<protein>
    <submittedName>
        <fullName evidence="1">Uncharacterized protein</fullName>
    </submittedName>
</protein>
<evidence type="ECO:0000313" key="1">
    <source>
        <dbReference type="EMBL" id="GHO52477.1"/>
    </source>
</evidence>